<feature type="domain" description="Peptidase S74" evidence="3">
    <location>
        <begin position="486"/>
        <end position="578"/>
    </location>
</feature>
<keyword evidence="5" id="KW-1185">Reference proteome</keyword>
<keyword evidence="2" id="KW-0732">Signal</keyword>
<dbReference type="EMBL" id="JACVFC010000001">
    <property type="protein sequence ID" value="MBC9929525.1"/>
    <property type="molecule type" value="Genomic_DNA"/>
</dbReference>
<accession>A0ABR7TGF2</accession>
<evidence type="ECO:0000256" key="2">
    <source>
        <dbReference type="SAM" id="SignalP"/>
    </source>
</evidence>
<name>A0ABR7TGF2_9BACT</name>
<evidence type="ECO:0000313" key="5">
    <source>
        <dbReference type="Proteomes" id="UP000659124"/>
    </source>
</evidence>
<feature type="chain" id="PRO_5045755623" evidence="2">
    <location>
        <begin position="19"/>
        <end position="586"/>
    </location>
</feature>
<comment type="caution">
    <text evidence="4">The sequence shown here is derived from an EMBL/GenBank/DDBJ whole genome shotgun (WGS) entry which is preliminary data.</text>
</comment>
<dbReference type="RefSeq" id="WP_188086648.1">
    <property type="nucleotide sequence ID" value="NZ_JACVFC010000001.1"/>
</dbReference>
<feature type="coiled-coil region" evidence="1">
    <location>
        <begin position="550"/>
        <end position="584"/>
    </location>
</feature>
<reference evidence="4 5" key="1">
    <citation type="submission" date="2020-09" db="EMBL/GenBank/DDBJ databases">
        <title>Genome sequences of type strains of Chitinophaga qingshengii and Chitinophaga varians.</title>
        <authorList>
            <person name="Kittiwongwattana C."/>
        </authorList>
    </citation>
    <scope>NUCLEOTIDE SEQUENCE [LARGE SCALE GENOMIC DNA]</scope>
    <source>
        <strain evidence="4 5">JCM 30026</strain>
    </source>
</reference>
<proteinExistence type="predicted"/>
<gene>
    <name evidence="4" type="ORF">ICL07_04010</name>
</gene>
<evidence type="ECO:0000259" key="3">
    <source>
        <dbReference type="PROSITE" id="PS51688"/>
    </source>
</evidence>
<dbReference type="Proteomes" id="UP000659124">
    <property type="component" value="Unassembled WGS sequence"/>
</dbReference>
<dbReference type="Pfam" id="PF13884">
    <property type="entry name" value="Peptidase_S74"/>
    <property type="match status" value="1"/>
</dbReference>
<keyword evidence="1" id="KW-0175">Coiled coil</keyword>
<protein>
    <submittedName>
        <fullName evidence="4">Tail fiber domain-containing protein</fullName>
    </submittedName>
</protein>
<evidence type="ECO:0000313" key="4">
    <source>
        <dbReference type="EMBL" id="MBC9929525.1"/>
    </source>
</evidence>
<organism evidence="4 5">
    <name type="scientific">Chitinophaga qingshengii</name>
    <dbReference type="NCBI Taxonomy" id="1569794"/>
    <lineage>
        <taxon>Bacteria</taxon>
        <taxon>Pseudomonadati</taxon>
        <taxon>Bacteroidota</taxon>
        <taxon>Chitinophagia</taxon>
        <taxon>Chitinophagales</taxon>
        <taxon>Chitinophagaceae</taxon>
        <taxon>Chitinophaga</taxon>
    </lineage>
</organism>
<dbReference type="PROSITE" id="PS51688">
    <property type="entry name" value="ICA"/>
    <property type="match status" value="1"/>
</dbReference>
<sequence>MKKLLLLLLTGWTSTLCAQQIYQIRADSVRIYNVCDTAELIIENRTQGVNGFLYNKGAGRTEFRKVRLEKIGDTQIAITGQDTLDLGTLPGIGGIDTVYREGDNIVYRKRGKLTQVYAPFSPFYVIPAGQTYGPEIFNPWKVTGFGAYHSPDMPLTSEQSTGISPATRDYYVGHTVLEGNKGYQMAVNWDTEDLGVRGAFIRGKDDNRTTWSPWRELVFKDYADRKYLTSEGAPQYIWNQKNTAQKGALWVSDHSIVGGTTGIGSVELCPGLTTESGYISLYEPSHKRVGYIGAKQDRMFYNAEIGNHNFAQQIDCDQMGRFKGWYNSGEGKSMEVGTFGGGTYLQGYDRSAKTYLPTYLLGSEINISSNTPDERKIFGLRTNTNVYNFGSWILDGSWGYWSGLNFSYGSKVPSILFDKYNNGGFYQQTTQKWILLWNDSIQTWTTNDNVLWHAGNLNPQVTAVANSAALRDGNGNLTANGFFQGSKAILKKDIHPFRENALSLLNNVSIQQFIYKDDKEENVRVGIIADNTDWHFSTKKRDRFDTNSSLAITMKAVQELSAQNEALKQEVAELKALVKQLLAEKK</sequence>
<dbReference type="InterPro" id="IPR030392">
    <property type="entry name" value="S74_ICA"/>
</dbReference>
<feature type="signal peptide" evidence="2">
    <location>
        <begin position="1"/>
        <end position="18"/>
    </location>
</feature>
<dbReference type="CDD" id="cd14686">
    <property type="entry name" value="bZIP"/>
    <property type="match status" value="1"/>
</dbReference>
<evidence type="ECO:0000256" key="1">
    <source>
        <dbReference type="SAM" id="Coils"/>
    </source>
</evidence>